<keyword evidence="1" id="KW-1133">Transmembrane helix</keyword>
<keyword evidence="1" id="KW-0472">Membrane</keyword>
<sequence length="174" mass="18010">MNAQTKIWCKSSPFCAAPKWWPTDPALRLELNVFCYMTLPVWILPALIIYLPMWCMKGCKCASQAGSVGSTTVGGTTTGGTASTTGTTGAATATIGGGLKLKSIIVAVAAGGITGAAVNGAIIGGIVIAGKAIVDHHDANNALNTIGILHITTKLNDFRRRTIYNIFTAQAMVG</sequence>
<evidence type="ECO:0000313" key="2">
    <source>
        <dbReference type="Proteomes" id="UP000887566"/>
    </source>
</evidence>
<name>A0A914XDB4_9BILA</name>
<reference evidence="3" key="1">
    <citation type="submission" date="2022-11" db="UniProtKB">
        <authorList>
            <consortium name="WormBaseParasite"/>
        </authorList>
    </citation>
    <scope>IDENTIFICATION</scope>
</reference>
<keyword evidence="2" id="KW-1185">Reference proteome</keyword>
<accession>A0A914XDB4</accession>
<keyword evidence="1" id="KW-0812">Transmembrane</keyword>
<proteinExistence type="predicted"/>
<dbReference type="WBParaSite" id="PSAMB.scaffold7134size8168.g29691.t1">
    <property type="protein sequence ID" value="PSAMB.scaffold7134size8168.g29691.t1"/>
    <property type="gene ID" value="PSAMB.scaffold7134size8168.g29691"/>
</dbReference>
<evidence type="ECO:0000256" key="1">
    <source>
        <dbReference type="SAM" id="Phobius"/>
    </source>
</evidence>
<organism evidence="2 3">
    <name type="scientific">Plectus sambesii</name>
    <dbReference type="NCBI Taxonomy" id="2011161"/>
    <lineage>
        <taxon>Eukaryota</taxon>
        <taxon>Metazoa</taxon>
        <taxon>Ecdysozoa</taxon>
        <taxon>Nematoda</taxon>
        <taxon>Chromadorea</taxon>
        <taxon>Plectida</taxon>
        <taxon>Plectina</taxon>
        <taxon>Plectoidea</taxon>
        <taxon>Plectidae</taxon>
        <taxon>Plectus</taxon>
    </lineage>
</organism>
<evidence type="ECO:0000313" key="3">
    <source>
        <dbReference type="WBParaSite" id="PSAMB.scaffold7134size8168.g29691.t1"/>
    </source>
</evidence>
<dbReference type="AlphaFoldDB" id="A0A914XDB4"/>
<feature type="transmembrane region" description="Helical" evidence="1">
    <location>
        <begin position="31"/>
        <end position="51"/>
    </location>
</feature>
<protein>
    <submittedName>
        <fullName evidence="3">Uncharacterized protein</fullName>
    </submittedName>
</protein>
<dbReference type="Proteomes" id="UP000887566">
    <property type="component" value="Unplaced"/>
</dbReference>